<dbReference type="InterPro" id="IPR013078">
    <property type="entry name" value="His_Pase_superF_clade-1"/>
</dbReference>
<feature type="active site" description="Tele-phosphohistidine intermediate" evidence="1">
    <location>
        <position position="8"/>
    </location>
</feature>
<dbReference type="RefSeq" id="WP_151574817.1">
    <property type="nucleotide sequence ID" value="NZ_WBOT01000004.1"/>
</dbReference>
<dbReference type="AlphaFoldDB" id="A0A7V7RKW5"/>
<dbReference type="PANTHER" id="PTHR48100:SF1">
    <property type="entry name" value="HISTIDINE PHOSPHATASE FAMILY PROTEIN-RELATED"/>
    <property type="match status" value="1"/>
</dbReference>
<dbReference type="SUPFAM" id="SSF53254">
    <property type="entry name" value="Phosphoglycerate mutase-like"/>
    <property type="match status" value="1"/>
</dbReference>
<dbReference type="EMBL" id="WBOT01000004">
    <property type="protein sequence ID" value="KAB2331958.1"/>
    <property type="molecule type" value="Genomic_DNA"/>
</dbReference>
<dbReference type="OrthoDB" id="9782128at2"/>
<dbReference type="InterPro" id="IPR050275">
    <property type="entry name" value="PGM_Phosphatase"/>
</dbReference>
<dbReference type="Pfam" id="PF00300">
    <property type="entry name" value="His_Phos_1"/>
    <property type="match status" value="1"/>
</dbReference>
<evidence type="ECO:0000313" key="4">
    <source>
        <dbReference type="Proteomes" id="UP000441354"/>
    </source>
</evidence>
<dbReference type="Proteomes" id="UP000441354">
    <property type="component" value="Unassembled WGS sequence"/>
</dbReference>
<sequence length="199" mass="22692">MELLLIRHGQSEADILDVHEGRADFSLTEIGEEQARKMAQFVKEHYKPEIILASPLKRAKKTAGILQEAISCELIEEEDLMELHNGVLAGLPRKEAMIKYPLPKGGRPLHVPIPEGESELDFRLRVERIFHKIIHDYQQYGRIAVVSHGGFISNFFKAFLNLPINSEAIFYTGDTGMHLVEISERGRIIKFLNKQDHLV</sequence>
<gene>
    <name evidence="3" type="ORF">F7732_14960</name>
</gene>
<proteinExistence type="predicted"/>
<dbReference type="InterPro" id="IPR029033">
    <property type="entry name" value="His_PPase_superfam"/>
</dbReference>
<dbReference type="SMART" id="SM00855">
    <property type="entry name" value="PGAM"/>
    <property type="match status" value="1"/>
</dbReference>
<keyword evidence="4" id="KW-1185">Reference proteome</keyword>
<comment type="caution">
    <text evidence="3">The sequence shown here is derived from an EMBL/GenBank/DDBJ whole genome shotgun (WGS) entry which is preliminary data.</text>
</comment>
<feature type="binding site" evidence="2">
    <location>
        <position position="58"/>
    </location>
    <ligand>
        <name>substrate</name>
    </ligand>
</feature>
<organism evidence="3 4">
    <name type="scientific">Bacillus mesophilum</name>
    <dbReference type="NCBI Taxonomy" id="1071718"/>
    <lineage>
        <taxon>Bacteria</taxon>
        <taxon>Bacillati</taxon>
        <taxon>Bacillota</taxon>
        <taxon>Bacilli</taxon>
        <taxon>Bacillales</taxon>
        <taxon>Bacillaceae</taxon>
        <taxon>Bacillus</taxon>
    </lineage>
</organism>
<reference evidence="3 4" key="1">
    <citation type="journal article" date="2014" name="Arch. Microbiol.">
        <title>Bacillus mesophilum sp. nov., strain IITR-54T, a novel 4-chlorobiphenyl dechlorinating bacterium.</title>
        <authorList>
            <person name="Manickam N."/>
            <person name="Singh N.K."/>
            <person name="Bajaj A."/>
            <person name="Kumar R.M."/>
            <person name="Kaur G."/>
            <person name="Kaur N."/>
            <person name="Bala M."/>
            <person name="Kumar A."/>
            <person name="Mayilraj S."/>
        </authorList>
    </citation>
    <scope>NUCLEOTIDE SEQUENCE [LARGE SCALE GENOMIC DNA]</scope>
    <source>
        <strain evidence="3 4">IITR-54</strain>
    </source>
</reference>
<dbReference type="CDD" id="cd07067">
    <property type="entry name" value="HP_PGM_like"/>
    <property type="match status" value="1"/>
</dbReference>
<evidence type="ECO:0000313" key="3">
    <source>
        <dbReference type="EMBL" id="KAB2331958.1"/>
    </source>
</evidence>
<dbReference type="GO" id="GO:0005737">
    <property type="term" value="C:cytoplasm"/>
    <property type="evidence" value="ECO:0007669"/>
    <property type="project" value="TreeGrafter"/>
</dbReference>
<accession>A0A7V7RKW5</accession>
<name>A0A7V7RKW5_9BACI</name>
<dbReference type="PANTHER" id="PTHR48100">
    <property type="entry name" value="BROAD-SPECIFICITY PHOSPHATASE YOR283W-RELATED"/>
    <property type="match status" value="1"/>
</dbReference>
<dbReference type="GO" id="GO:0016791">
    <property type="term" value="F:phosphatase activity"/>
    <property type="evidence" value="ECO:0007669"/>
    <property type="project" value="TreeGrafter"/>
</dbReference>
<evidence type="ECO:0000256" key="2">
    <source>
        <dbReference type="PIRSR" id="PIRSR613078-2"/>
    </source>
</evidence>
<dbReference type="Gene3D" id="3.40.50.1240">
    <property type="entry name" value="Phosphoglycerate mutase-like"/>
    <property type="match status" value="1"/>
</dbReference>
<feature type="active site" description="Proton donor/acceptor" evidence="1">
    <location>
        <position position="82"/>
    </location>
</feature>
<evidence type="ECO:0000256" key="1">
    <source>
        <dbReference type="PIRSR" id="PIRSR613078-1"/>
    </source>
</evidence>
<protein>
    <submittedName>
        <fullName evidence="3">Histidine phosphatase family protein</fullName>
    </submittedName>
</protein>